<proteinExistence type="predicted"/>
<reference evidence="1" key="1">
    <citation type="submission" date="2021-06" db="EMBL/GenBank/DDBJ databases">
        <authorList>
            <person name="Kallberg Y."/>
            <person name="Tangrot J."/>
            <person name="Rosling A."/>
        </authorList>
    </citation>
    <scope>NUCLEOTIDE SEQUENCE</scope>
    <source>
        <strain evidence="1">MA461A</strain>
    </source>
</reference>
<evidence type="ECO:0000313" key="2">
    <source>
        <dbReference type="Proteomes" id="UP000789920"/>
    </source>
</evidence>
<comment type="caution">
    <text evidence="1">The sequence shown here is derived from an EMBL/GenBank/DDBJ whole genome shotgun (WGS) entry which is preliminary data.</text>
</comment>
<evidence type="ECO:0000313" key="1">
    <source>
        <dbReference type="EMBL" id="CAG8722865.1"/>
    </source>
</evidence>
<gene>
    <name evidence="1" type="ORF">RPERSI_LOCUS11445</name>
</gene>
<keyword evidence="2" id="KW-1185">Reference proteome</keyword>
<protein>
    <submittedName>
        <fullName evidence="1">33943_t:CDS:1</fullName>
    </submittedName>
</protein>
<sequence length="228" mass="26161">MLLNKIRVVGKVLPLEYKEKSLTKELLIYFSLLVTNPNGVHSLLRCHTSGKAASALKEQVVADEIIEVKGYLRNEKKGRQIIIQVVEFSKLEDIPDYAVNQVRLLGRVISDYEMAPKENLFSFKLEVPTKENPLNTFFCRAHDELATEMAKQVRKNDLILLEGFLQTKKLTSPTELYPEKITRISSLICQSFVLLDTVTVNNFYPWNNLVLISKETKKIDFTKPKETD</sequence>
<name>A0ACA9PTJ8_9GLOM</name>
<dbReference type="Proteomes" id="UP000789920">
    <property type="component" value="Unassembled WGS sequence"/>
</dbReference>
<accession>A0ACA9PTJ8</accession>
<dbReference type="EMBL" id="CAJVQC010023583">
    <property type="protein sequence ID" value="CAG8722865.1"/>
    <property type="molecule type" value="Genomic_DNA"/>
</dbReference>
<organism evidence="1 2">
    <name type="scientific">Racocetra persica</name>
    <dbReference type="NCBI Taxonomy" id="160502"/>
    <lineage>
        <taxon>Eukaryota</taxon>
        <taxon>Fungi</taxon>
        <taxon>Fungi incertae sedis</taxon>
        <taxon>Mucoromycota</taxon>
        <taxon>Glomeromycotina</taxon>
        <taxon>Glomeromycetes</taxon>
        <taxon>Diversisporales</taxon>
        <taxon>Gigasporaceae</taxon>
        <taxon>Racocetra</taxon>
    </lineage>
</organism>